<organism evidence="2 3">
    <name type="scientific">Phycicoccus sonneratiae</name>
    <dbReference type="NCBI Taxonomy" id="2807628"/>
    <lineage>
        <taxon>Bacteria</taxon>
        <taxon>Bacillati</taxon>
        <taxon>Actinomycetota</taxon>
        <taxon>Actinomycetes</taxon>
        <taxon>Micrococcales</taxon>
        <taxon>Intrasporangiaceae</taxon>
        <taxon>Phycicoccus</taxon>
    </lineage>
</organism>
<reference evidence="2" key="1">
    <citation type="submission" date="2021-02" db="EMBL/GenBank/DDBJ databases">
        <title>Phycicoccus sp. MQZ13P-5T, whole genome shotgun sequence.</title>
        <authorList>
            <person name="Tuo L."/>
        </authorList>
    </citation>
    <scope>NUCLEOTIDE SEQUENCE</scope>
    <source>
        <strain evidence="2">MQZ13P-5</strain>
    </source>
</reference>
<evidence type="ECO:0000313" key="3">
    <source>
        <dbReference type="Proteomes" id="UP001430172"/>
    </source>
</evidence>
<gene>
    <name evidence="2" type="ORF">JQN70_08955</name>
</gene>
<proteinExistence type="predicted"/>
<evidence type="ECO:0000313" key="2">
    <source>
        <dbReference type="EMBL" id="MBM6400509.1"/>
    </source>
</evidence>
<evidence type="ECO:0000256" key="1">
    <source>
        <dbReference type="SAM" id="MobiDB-lite"/>
    </source>
</evidence>
<comment type="caution">
    <text evidence="2">The sequence shown here is derived from an EMBL/GenBank/DDBJ whole genome shotgun (WGS) entry which is preliminary data.</text>
</comment>
<keyword evidence="3" id="KW-1185">Reference proteome</keyword>
<feature type="compositionally biased region" description="Basic residues" evidence="1">
    <location>
        <begin position="263"/>
        <end position="278"/>
    </location>
</feature>
<name>A0ABS2CN63_9MICO</name>
<sequence length="278" mass="29831">MPGRAHDPVPGDLTLRPLDYPLAPVPGPRLLVDGQAHTLRPHRRTALARLLAEHGAAPLSERTPVLAVGSNAAAEVLAHKLGRHGAPGVVPLLTGVVGHLGVAHTAYVSRGGYLPATPVHRTGRRTAVVLQLLDDAQLAAVDATEPGYERVELEARHYPLLVAGGFRPRRFHVYAARDGVLHLPGTGRGLHSQVEVLARLRRLGVPHTDHEDPAGVAEALTSPEARAAVRRHLAEAGHARPLGLRARPAGPLRWPEAVSAPRAARRARRPRRRRTGPR</sequence>
<dbReference type="RefSeq" id="WP_204130963.1">
    <property type="nucleotide sequence ID" value="NZ_JAFDVD010000008.1"/>
</dbReference>
<protein>
    <submittedName>
        <fullName evidence="2">Uncharacterized protein</fullName>
    </submittedName>
</protein>
<dbReference type="Proteomes" id="UP001430172">
    <property type="component" value="Unassembled WGS sequence"/>
</dbReference>
<dbReference type="EMBL" id="JAFDVD010000008">
    <property type="protein sequence ID" value="MBM6400509.1"/>
    <property type="molecule type" value="Genomic_DNA"/>
</dbReference>
<feature type="region of interest" description="Disordered" evidence="1">
    <location>
        <begin position="240"/>
        <end position="278"/>
    </location>
</feature>
<accession>A0ABS2CN63</accession>